<dbReference type="RefSeq" id="XP_014657263.1">
    <property type="nucleotide sequence ID" value="XM_014801777.1"/>
</dbReference>
<gene>
    <name evidence="1" type="ORF">PAN0_005d2535</name>
</gene>
<evidence type="ECO:0000313" key="2">
    <source>
        <dbReference type="Proteomes" id="UP000053758"/>
    </source>
</evidence>
<dbReference type="HOGENOM" id="CLU_1245192_0_0_1"/>
<protein>
    <submittedName>
        <fullName evidence="1">Uncharacterized protein</fullName>
    </submittedName>
</protein>
<dbReference type="Proteomes" id="UP000053758">
    <property type="component" value="Unassembled WGS sequence"/>
</dbReference>
<evidence type="ECO:0000313" key="1">
    <source>
        <dbReference type="EMBL" id="GAK64323.1"/>
    </source>
</evidence>
<keyword evidence="2" id="KW-1185">Reference proteome</keyword>
<organism evidence="1 2">
    <name type="scientific">Pseudozyma antarctica</name>
    <name type="common">Yeast</name>
    <name type="synonym">Candida antarctica</name>
    <dbReference type="NCBI Taxonomy" id="84753"/>
    <lineage>
        <taxon>Eukaryota</taxon>
        <taxon>Fungi</taxon>
        <taxon>Dikarya</taxon>
        <taxon>Basidiomycota</taxon>
        <taxon>Ustilaginomycotina</taxon>
        <taxon>Ustilaginomycetes</taxon>
        <taxon>Ustilaginales</taxon>
        <taxon>Ustilaginaceae</taxon>
        <taxon>Moesziomyces</taxon>
    </lineage>
</organism>
<dbReference type="OrthoDB" id="10572014at2759"/>
<dbReference type="GeneID" id="26303505"/>
<name>A0A081CCC7_PSEA2</name>
<proteinExistence type="predicted"/>
<dbReference type="AlphaFoldDB" id="A0A081CCC7"/>
<reference evidence="2" key="1">
    <citation type="journal article" date="2014" name="Genome Announc.">
        <title>Draft Genome Sequence of the Yeast Pseudozyma antarctica Type Strain JCM10317, a Producer of the Glycolipid Biosurfactants, Mannosylerythritol Lipids.</title>
        <authorList>
            <person name="Saika A."/>
            <person name="Koike H."/>
            <person name="Hori T."/>
            <person name="Fukuoka T."/>
            <person name="Sato S."/>
            <person name="Habe H."/>
            <person name="Kitamoto D."/>
            <person name="Morita T."/>
        </authorList>
    </citation>
    <scope>NUCLEOTIDE SEQUENCE [LARGE SCALE GENOMIC DNA]</scope>
    <source>
        <strain evidence="2">JCM 10317</strain>
    </source>
</reference>
<accession>A0A081CCC7</accession>
<sequence>MSQRLVDRRVWLVQRIHTHRPVGEQAVALSRVFCTLAQPEAKLTLPPRLSLRGQAGATLRGSGGSASAQASLGGAFQIGRSLTATAGSTQHRHGSQGWNQSDLDCHLGPFFARRHPSSPPTVPSPSSPFLLHPPHLPHDALDIAPRYISLTPPSPSAHDLILARSVNLYTHVRLSRDPVLLLILGSRSIIASSIRQARRPSYLSSTFSIARYAAGHCTLSPL</sequence>
<dbReference type="EMBL" id="DF830072">
    <property type="protein sequence ID" value="GAK64323.1"/>
    <property type="molecule type" value="Genomic_DNA"/>
</dbReference>